<dbReference type="STRING" id="4829.A0A168L4X4"/>
<accession>A0A168L4X4</accession>
<name>A0A168L4X4_ABSGL</name>
<dbReference type="InParanoid" id="A0A168L4X4"/>
<gene>
    <name evidence="3" type="primary">ABSGL_01444.1 scaffold 1580</name>
</gene>
<dbReference type="InterPro" id="IPR001849">
    <property type="entry name" value="PH_domain"/>
</dbReference>
<sequence>MQDAEAGQASDYNKRRHVIRLRIQQGPQFLIRTKGEDDQLVWIEHLQASVNVSLDLDTRKMPQFITSSRRRRRVRVHHDRNVPSRHHQREGALI</sequence>
<dbReference type="PROSITE" id="PS50003">
    <property type="entry name" value="PH_DOMAIN"/>
    <property type="match status" value="1"/>
</dbReference>
<dbReference type="OrthoDB" id="5865767at2759"/>
<evidence type="ECO:0000313" key="4">
    <source>
        <dbReference type="Proteomes" id="UP000078561"/>
    </source>
</evidence>
<dbReference type="SUPFAM" id="SSF50729">
    <property type="entry name" value="PH domain-like"/>
    <property type="match status" value="1"/>
</dbReference>
<evidence type="ECO:0000259" key="2">
    <source>
        <dbReference type="PROSITE" id="PS50003"/>
    </source>
</evidence>
<dbReference type="Gene3D" id="2.30.29.30">
    <property type="entry name" value="Pleckstrin-homology domain (PH domain)/Phosphotyrosine-binding domain (PTB)"/>
    <property type="match status" value="1"/>
</dbReference>
<evidence type="ECO:0000256" key="1">
    <source>
        <dbReference type="SAM" id="MobiDB-lite"/>
    </source>
</evidence>
<dbReference type="AlphaFoldDB" id="A0A168L4X4"/>
<reference evidence="3" key="1">
    <citation type="submission" date="2016-04" db="EMBL/GenBank/DDBJ databases">
        <authorList>
            <person name="Evans L.H."/>
            <person name="Alamgir A."/>
            <person name="Owens N."/>
            <person name="Weber N.D."/>
            <person name="Virtaneva K."/>
            <person name="Barbian K."/>
            <person name="Babar A."/>
            <person name="Rosenke K."/>
        </authorList>
    </citation>
    <scope>NUCLEOTIDE SEQUENCE [LARGE SCALE GENOMIC DNA]</scope>
    <source>
        <strain evidence="3">CBS 101.48</strain>
    </source>
</reference>
<keyword evidence="4" id="KW-1185">Reference proteome</keyword>
<dbReference type="Proteomes" id="UP000078561">
    <property type="component" value="Unassembled WGS sequence"/>
</dbReference>
<dbReference type="EMBL" id="LT550653">
    <property type="protein sequence ID" value="SAL96076.1"/>
    <property type="molecule type" value="Genomic_DNA"/>
</dbReference>
<feature type="compositionally biased region" description="Basic residues" evidence="1">
    <location>
        <begin position="68"/>
        <end position="88"/>
    </location>
</feature>
<feature type="domain" description="PH" evidence="2">
    <location>
        <begin position="1"/>
        <end position="51"/>
    </location>
</feature>
<dbReference type="OMA" id="HWIESIQ"/>
<protein>
    <recommendedName>
        <fullName evidence="2">PH domain-containing protein</fullName>
    </recommendedName>
</protein>
<dbReference type="PANTHER" id="PTHR37283">
    <property type="entry name" value="PH DOMAIN-CONTAINING PROTEIN YHR131C"/>
    <property type="match status" value="1"/>
</dbReference>
<dbReference type="InterPro" id="IPR011993">
    <property type="entry name" value="PH-like_dom_sf"/>
</dbReference>
<organism evidence="3">
    <name type="scientific">Absidia glauca</name>
    <name type="common">Pin mould</name>
    <dbReference type="NCBI Taxonomy" id="4829"/>
    <lineage>
        <taxon>Eukaryota</taxon>
        <taxon>Fungi</taxon>
        <taxon>Fungi incertae sedis</taxon>
        <taxon>Mucoromycota</taxon>
        <taxon>Mucoromycotina</taxon>
        <taxon>Mucoromycetes</taxon>
        <taxon>Mucorales</taxon>
        <taxon>Cunninghamellaceae</taxon>
        <taxon>Absidia</taxon>
    </lineage>
</organism>
<evidence type="ECO:0000313" key="3">
    <source>
        <dbReference type="EMBL" id="SAL96076.1"/>
    </source>
</evidence>
<dbReference type="PANTHER" id="PTHR37283:SF1">
    <property type="entry name" value="PH DOMAIN-CONTAINING PROTEIN YHR131C"/>
    <property type="match status" value="1"/>
</dbReference>
<proteinExistence type="predicted"/>
<feature type="region of interest" description="Disordered" evidence="1">
    <location>
        <begin position="67"/>
        <end position="94"/>
    </location>
</feature>